<dbReference type="GO" id="GO:0016020">
    <property type="term" value="C:membrane"/>
    <property type="evidence" value="ECO:0007669"/>
    <property type="project" value="UniProtKB-SubCell"/>
</dbReference>
<comment type="subcellular location">
    <subcellularLocation>
        <location evidence="1">Membrane</location>
        <topology evidence="1">Multi-pass membrane protein</topology>
    </subcellularLocation>
</comment>
<feature type="region of interest" description="Disordered" evidence="6">
    <location>
        <begin position="1"/>
        <end position="23"/>
    </location>
</feature>
<evidence type="ECO:0000313" key="9">
    <source>
        <dbReference type="EMBL" id="KAK0382682.1"/>
    </source>
</evidence>
<reference evidence="9" key="1">
    <citation type="submission" date="2022-10" db="EMBL/GenBank/DDBJ databases">
        <title>Determination and structural analysis of whole genome sequence of Sarocladium strictum F4-1.</title>
        <authorList>
            <person name="Hu L."/>
            <person name="Jiang Y."/>
        </authorList>
    </citation>
    <scope>NUCLEOTIDE SEQUENCE</scope>
    <source>
        <strain evidence="9">F4-1</strain>
    </source>
</reference>
<dbReference type="Proteomes" id="UP001175261">
    <property type="component" value="Unassembled WGS sequence"/>
</dbReference>
<evidence type="ECO:0000256" key="1">
    <source>
        <dbReference type="ARBA" id="ARBA00004141"/>
    </source>
</evidence>
<protein>
    <recommendedName>
        <fullName evidence="8">Amino acid transporter transmembrane domain-containing protein</fullName>
    </recommendedName>
</protein>
<evidence type="ECO:0000256" key="2">
    <source>
        <dbReference type="ARBA" id="ARBA00008066"/>
    </source>
</evidence>
<dbReference type="PANTHER" id="PTHR22950:SF683">
    <property type="entry name" value="AMINO ACID TRANSPORTER (EUROFUNG)"/>
    <property type="match status" value="1"/>
</dbReference>
<dbReference type="EMBL" id="JAPDFR010000010">
    <property type="protein sequence ID" value="KAK0382682.1"/>
    <property type="molecule type" value="Genomic_DNA"/>
</dbReference>
<dbReference type="InterPro" id="IPR013057">
    <property type="entry name" value="AA_transpt_TM"/>
</dbReference>
<feature type="transmembrane region" description="Helical" evidence="7">
    <location>
        <begin position="75"/>
        <end position="96"/>
    </location>
</feature>
<comment type="caution">
    <text evidence="9">The sequence shown here is derived from an EMBL/GenBank/DDBJ whole genome shotgun (WGS) entry which is preliminary data.</text>
</comment>
<evidence type="ECO:0000256" key="5">
    <source>
        <dbReference type="ARBA" id="ARBA00023136"/>
    </source>
</evidence>
<evidence type="ECO:0000256" key="7">
    <source>
        <dbReference type="SAM" id="Phobius"/>
    </source>
</evidence>
<dbReference type="GO" id="GO:0015179">
    <property type="term" value="F:L-amino acid transmembrane transporter activity"/>
    <property type="evidence" value="ECO:0007669"/>
    <property type="project" value="TreeGrafter"/>
</dbReference>
<evidence type="ECO:0000256" key="3">
    <source>
        <dbReference type="ARBA" id="ARBA00022692"/>
    </source>
</evidence>
<gene>
    <name evidence="9" type="ORF">NLU13_9778</name>
</gene>
<feature type="transmembrane region" description="Helical" evidence="7">
    <location>
        <begin position="160"/>
        <end position="179"/>
    </location>
</feature>
<keyword evidence="5 7" id="KW-0472">Membrane</keyword>
<keyword evidence="3 7" id="KW-0812">Transmembrane</keyword>
<sequence>MSLEEKKLPVEMPGDAESAQGHGEVTHQDAVFGEITEKGPNYRSLGWIGTSGLMMKTQIGLGVLSFPSVFDTLGMIPGVIILLFIGALTTWSNYIVGVFKLRHRHIYGIDDVGMLLFGRIGKEVVAFVFMGFYVMTAGSAMLSISIALNALSEHGACTAVFVAAAFVAVMAVASVRTLGRIGCSPW</sequence>
<organism evidence="9 10">
    <name type="scientific">Sarocladium strictum</name>
    <name type="common">Black bundle disease fungus</name>
    <name type="synonym">Acremonium strictum</name>
    <dbReference type="NCBI Taxonomy" id="5046"/>
    <lineage>
        <taxon>Eukaryota</taxon>
        <taxon>Fungi</taxon>
        <taxon>Dikarya</taxon>
        <taxon>Ascomycota</taxon>
        <taxon>Pezizomycotina</taxon>
        <taxon>Sordariomycetes</taxon>
        <taxon>Hypocreomycetidae</taxon>
        <taxon>Hypocreales</taxon>
        <taxon>Sarocladiaceae</taxon>
        <taxon>Sarocladium</taxon>
    </lineage>
</organism>
<accession>A0AA39L3D6</accession>
<name>A0AA39L3D6_SARSR</name>
<feature type="transmembrane region" description="Helical" evidence="7">
    <location>
        <begin position="124"/>
        <end position="148"/>
    </location>
</feature>
<dbReference type="PANTHER" id="PTHR22950">
    <property type="entry name" value="AMINO ACID TRANSPORTER"/>
    <property type="match status" value="1"/>
</dbReference>
<evidence type="ECO:0000256" key="4">
    <source>
        <dbReference type="ARBA" id="ARBA00022989"/>
    </source>
</evidence>
<evidence type="ECO:0000313" key="10">
    <source>
        <dbReference type="Proteomes" id="UP001175261"/>
    </source>
</evidence>
<dbReference type="AlphaFoldDB" id="A0AA39L3D6"/>
<evidence type="ECO:0000256" key="6">
    <source>
        <dbReference type="SAM" id="MobiDB-lite"/>
    </source>
</evidence>
<keyword evidence="4 7" id="KW-1133">Transmembrane helix</keyword>
<feature type="domain" description="Amino acid transporter transmembrane" evidence="8">
    <location>
        <begin position="46"/>
        <end position="178"/>
    </location>
</feature>
<dbReference type="Pfam" id="PF01490">
    <property type="entry name" value="Aa_trans"/>
    <property type="match status" value="1"/>
</dbReference>
<keyword evidence="10" id="KW-1185">Reference proteome</keyword>
<proteinExistence type="inferred from homology"/>
<evidence type="ECO:0000259" key="8">
    <source>
        <dbReference type="Pfam" id="PF01490"/>
    </source>
</evidence>
<comment type="similarity">
    <text evidence="2">Belongs to the amino acid/polyamine transporter 2 family.</text>
</comment>